<dbReference type="InParanoid" id="A0A1E7F586"/>
<evidence type="ECO:0000256" key="2">
    <source>
        <dbReference type="ARBA" id="ARBA00006849"/>
    </source>
</evidence>
<feature type="binding site" evidence="14">
    <location>
        <position position="373"/>
    </location>
    <ligand>
        <name>FAD</name>
        <dbReference type="ChEBI" id="CHEBI:57692"/>
    </ligand>
</feature>
<dbReference type="InterPro" id="IPR016166">
    <property type="entry name" value="FAD-bd_PCMH"/>
</dbReference>
<evidence type="ECO:0000313" key="19">
    <source>
        <dbReference type="Proteomes" id="UP000095751"/>
    </source>
</evidence>
<dbReference type="Proteomes" id="UP000095751">
    <property type="component" value="Unassembled WGS sequence"/>
</dbReference>
<dbReference type="InterPro" id="IPR000674">
    <property type="entry name" value="Ald_Oxase/Xan_DH_a/b"/>
</dbReference>
<dbReference type="PANTHER" id="PTHR45444:SF3">
    <property type="entry name" value="XANTHINE DEHYDROGENASE"/>
    <property type="match status" value="1"/>
</dbReference>
<feature type="binding site" evidence="15">
    <location>
        <position position="39"/>
    </location>
    <ligand>
        <name>[2Fe-2S] cluster</name>
        <dbReference type="ChEBI" id="CHEBI:190135"/>
        <label>1</label>
    </ligand>
</feature>
<comment type="similarity">
    <text evidence="2">Belongs to the xanthine dehydrogenase family.</text>
</comment>
<dbReference type="InterPro" id="IPR036318">
    <property type="entry name" value="FAD-bd_PCMH-like_sf"/>
</dbReference>
<evidence type="ECO:0000259" key="16">
    <source>
        <dbReference type="PROSITE" id="PS51085"/>
    </source>
</evidence>
<evidence type="ECO:0000256" key="11">
    <source>
        <dbReference type="ARBA" id="ARBA00023027"/>
    </source>
</evidence>
<dbReference type="InterPro" id="IPR036683">
    <property type="entry name" value="CO_DH_flav_C_dom_sf"/>
</dbReference>
<feature type="binding site" evidence="15">
    <location>
        <position position="110"/>
    </location>
    <ligand>
        <name>[2Fe-2S] cluster</name>
        <dbReference type="ChEBI" id="CHEBI:190135"/>
        <label>2</label>
    </ligand>
</feature>
<dbReference type="Gene3D" id="3.30.390.50">
    <property type="entry name" value="CO dehydrogenase flavoprotein, C-terminal domain"/>
    <property type="match status" value="1"/>
</dbReference>
<dbReference type="PROSITE" id="PS00197">
    <property type="entry name" value="2FE2S_FER_1"/>
    <property type="match status" value="1"/>
</dbReference>
<keyword evidence="8" id="KW-0560">Oxidoreductase</keyword>
<comment type="cofactor">
    <cofactor evidence="12">
        <name>[2Fe-2S] cluster</name>
        <dbReference type="ChEBI" id="CHEBI:190135"/>
    </cofactor>
</comment>
<feature type="binding site" evidence="14">
    <location>
        <position position="978"/>
    </location>
    <ligand>
        <name>substrate</name>
    </ligand>
</feature>
<keyword evidence="7 14" id="KW-0274">FAD</keyword>
<protein>
    <submittedName>
        <fullName evidence="18">Xanthine dehydrogenase</fullName>
    </submittedName>
</protein>
<dbReference type="FunFam" id="3.30.365.10:FF:000001">
    <property type="entry name" value="Xanthine dehydrogenase oxidase"/>
    <property type="match status" value="1"/>
</dbReference>
<feature type="binding site" evidence="15">
    <location>
        <position position="859"/>
    </location>
    <ligand>
        <name>Mo-molybdopterin</name>
        <dbReference type="ChEBI" id="CHEBI:71302"/>
    </ligand>
    <ligandPart>
        <name>Mo</name>
        <dbReference type="ChEBI" id="CHEBI:28685"/>
    </ligandPart>
</feature>
<evidence type="ECO:0000256" key="10">
    <source>
        <dbReference type="ARBA" id="ARBA00023014"/>
    </source>
</evidence>
<dbReference type="FunFam" id="3.30.365.10:FF:000004">
    <property type="entry name" value="Xanthine dehydrogenase oxidase"/>
    <property type="match status" value="1"/>
</dbReference>
<keyword evidence="9 15" id="KW-0408">Iron</keyword>
<feature type="binding site" evidence="15">
    <location>
        <position position="113"/>
    </location>
    <ligand>
        <name>[2Fe-2S] cluster</name>
        <dbReference type="ChEBI" id="CHEBI:190135"/>
        <label>2</label>
    </ligand>
</feature>
<dbReference type="InterPro" id="IPR006058">
    <property type="entry name" value="2Fe2S_fd_BS"/>
</dbReference>
<dbReference type="InterPro" id="IPR016167">
    <property type="entry name" value="FAD-bd_PCMH_sub1"/>
</dbReference>
<dbReference type="FunFam" id="3.30.365.10:FF:000002">
    <property type="entry name" value="Xanthine dehydrogenase oxidase"/>
    <property type="match status" value="1"/>
</dbReference>
<dbReference type="Gene3D" id="3.10.20.30">
    <property type="match status" value="1"/>
</dbReference>
<feature type="domain" description="2Fe-2S ferredoxin-type" evidence="16">
    <location>
        <begin position="1"/>
        <end position="87"/>
    </location>
</feature>
<evidence type="ECO:0000256" key="3">
    <source>
        <dbReference type="ARBA" id="ARBA00022505"/>
    </source>
</evidence>
<keyword evidence="6 15" id="KW-0479">Metal-binding</keyword>
<dbReference type="InterPro" id="IPR005107">
    <property type="entry name" value="CO_DH_flav_C"/>
</dbReference>
<gene>
    <name evidence="18" type="primary">XDH</name>
    <name evidence="18" type="ORF">FRACYDRAFT_209625</name>
</gene>
<dbReference type="SUPFAM" id="SSF54665">
    <property type="entry name" value="CO dehydrogenase molybdoprotein N-domain-like"/>
    <property type="match status" value="1"/>
</dbReference>
<dbReference type="Pfam" id="PF00111">
    <property type="entry name" value="Fer2"/>
    <property type="match status" value="1"/>
</dbReference>
<feature type="binding site" evidence="15">
    <location>
        <position position="143"/>
    </location>
    <ligand>
        <name>[2Fe-2S] cluster</name>
        <dbReference type="ChEBI" id="CHEBI:190135"/>
        <label>2</label>
    </ligand>
</feature>
<evidence type="ECO:0000256" key="8">
    <source>
        <dbReference type="ARBA" id="ARBA00023002"/>
    </source>
</evidence>
<dbReference type="InterPro" id="IPR008274">
    <property type="entry name" value="AldOxase/xan_DH_MoCoBD1"/>
</dbReference>
<comment type="cofactor">
    <cofactor evidence="15">
        <name>Mo-molybdopterin</name>
        <dbReference type="ChEBI" id="CHEBI:71302"/>
    </cofactor>
    <text evidence="15">Binds 1 Mo-molybdopterin (Mo-MPT) cofactor per subunit.</text>
</comment>
<dbReference type="InterPro" id="IPR046867">
    <property type="entry name" value="AldOxase/xan_DH_MoCoBD2"/>
</dbReference>
<dbReference type="SUPFAM" id="SSF55447">
    <property type="entry name" value="CO dehydrogenase flavoprotein C-terminal domain-like"/>
    <property type="match status" value="1"/>
</dbReference>
<evidence type="ECO:0000313" key="18">
    <source>
        <dbReference type="EMBL" id="OEU13284.1"/>
    </source>
</evidence>
<feature type="binding site" evidence="15">
    <location>
        <position position="1147"/>
    </location>
    <ligand>
        <name>Mo-molybdopterin</name>
        <dbReference type="ChEBI" id="CHEBI:71302"/>
    </ligand>
    <ligandPart>
        <name>Mo</name>
        <dbReference type="ChEBI" id="CHEBI:28685"/>
    </ligandPart>
</feature>
<dbReference type="InterPro" id="IPR002888">
    <property type="entry name" value="2Fe-2S-bd"/>
</dbReference>
<comment type="cofactor">
    <cofactor evidence="15">
        <name>[2Fe-2S] cluster</name>
        <dbReference type="ChEBI" id="CHEBI:190135"/>
    </cofactor>
    <text evidence="15">Binds 2 [2Fe-2S] clusters.</text>
</comment>
<dbReference type="InterPro" id="IPR012675">
    <property type="entry name" value="Beta-grasp_dom_sf"/>
</dbReference>
<keyword evidence="11" id="KW-0520">NAD</keyword>
<keyword evidence="10 15" id="KW-0411">Iron-sulfur</keyword>
<dbReference type="InterPro" id="IPR002346">
    <property type="entry name" value="Mopterin_DH_FAD-bd"/>
</dbReference>
<evidence type="ECO:0000256" key="15">
    <source>
        <dbReference type="PIRSR" id="PIRSR000127-3"/>
    </source>
</evidence>
<dbReference type="SUPFAM" id="SSF56003">
    <property type="entry name" value="Molybdenum cofactor-binding domain"/>
    <property type="match status" value="1"/>
</dbReference>
<evidence type="ECO:0000256" key="1">
    <source>
        <dbReference type="ARBA" id="ARBA00001974"/>
    </source>
</evidence>
<dbReference type="Pfam" id="PF20256">
    <property type="entry name" value="MoCoBD_2"/>
    <property type="match status" value="1"/>
</dbReference>
<evidence type="ECO:0000256" key="5">
    <source>
        <dbReference type="ARBA" id="ARBA00022714"/>
    </source>
</evidence>
<dbReference type="OrthoDB" id="8300278at2759"/>
<dbReference type="Gene3D" id="3.30.43.10">
    <property type="entry name" value="Uridine Diphospho-n-acetylenolpyruvylglucosamine Reductase, domain 2"/>
    <property type="match status" value="1"/>
</dbReference>
<name>A0A1E7F586_9STRA</name>
<dbReference type="GO" id="GO:0005506">
    <property type="term" value="F:iron ion binding"/>
    <property type="evidence" value="ECO:0007669"/>
    <property type="project" value="InterPro"/>
</dbReference>
<dbReference type="PIRSF" id="PIRSF000127">
    <property type="entry name" value="Xanthine_DH"/>
    <property type="match status" value="1"/>
</dbReference>
<dbReference type="SUPFAM" id="SSF56176">
    <property type="entry name" value="FAD-binding/transporter-associated domain-like"/>
    <property type="match status" value="1"/>
</dbReference>
<dbReference type="InterPro" id="IPR036010">
    <property type="entry name" value="2Fe-2S_ferredoxin-like_sf"/>
</dbReference>
<dbReference type="EMBL" id="KV784361">
    <property type="protein sequence ID" value="OEU13284.1"/>
    <property type="molecule type" value="Genomic_DNA"/>
</dbReference>
<dbReference type="Pfam" id="PF01315">
    <property type="entry name" value="Ald_Xan_dh_C"/>
    <property type="match status" value="1"/>
</dbReference>
<evidence type="ECO:0000256" key="6">
    <source>
        <dbReference type="ARBA" id="ARBA00022723"/>
    </source>
</evidence>
<accession>A0A1E7F586</accession>
<feature type="binding site" evidence="15">
    <location>
        <position position="828"/>
    </location>
    <ligand>
        <name>Mo-molybdopterin</name>
        <dbReference type="ChEBI" id="CHEBI:71302"/>
    </ligand>
    <ligandPart>
        <name>Mo</name>
        <dbReference type="ChEBI" id="CHEBI:28685"/>
    </ligandPart>
</feature>
<dbReference type="FunFam" id="3.10.20.30:FF:000012">
    <property type="entry name" value="Xanthine dehydrogenase/oxidase"/>
    <property type="match status" value="1"/>
</dbReference>
<dbReference type="PROSITE" id="PS51387">
    <property type="entry name" value="FAD_PCMH"/>
    <property type="match status" value="1"/>
</dbReference>
<feature type="active site" description="Proton acceptor" evidence="13">
    <location>
        <position position="1354"/>
    </location>
</feature>
<dbReference type="PANTHER" id="PTHR45444">
    <property type="entry name" value="XANTHINE DEHYDROGENASE"/>
    <property type="match status" value="1"/>
</dbReference>
<feature type="binding site" evidence="15">
    <location>
        <position position="69"/>
    </location>
    <ligand>
        <name>[2Fe-2S] cluster</name>
        <dbReference type="ChEBI" id="CHEBI:190135"/>
        <label>1</label>
    </ligand>
</feature>
<feature type="binding site" evidence="14">
    <location>
        <position position="944"/>
    </location>
    <ligand>
        <name>substrate</name>
    </ligand>
</feature>
<organism evidence="18 19">
    <name type="scientific">Fragilariopsis cylindrus CCMP1102</name>
    <dbReference type="NCBI Taxonomy" id="635003"/>
    <lineage>
        <taxon>Eukaryota</taxon>
        <taxon>Sar</taxon>
        <taxon>Stramenopiles</taxon>
        <taxon>Ochrophyta</taxon>
        <taxon>Bacillariophyta</taxon>
        <taxon>Bacillariophyceae</taxon>
        <taxon>Bacillariophycidae</taxon>
        <taxon>Bacillariales</taxon>
        <taxon>Bacillariaceae</taxon>
        <taxon>Fragilariopsis</taxon>
    </lineage>
</organism>
<dbReference type="InterPro" id="IPR001041">
    <property type="entry name" value="2Fe-2S_ferredoxin-type"/>
</dbReference>
<reference evidence="18 19" key="1">
    <citation type="submission" date="2016-09" db="EMBL/GenBank/DDBJ databases">
        <title>Extensive genetic diversity and differential bi-allelic expression allows diatom success in the polar Southern Ocean.</title>
        <authorList>
            <consortium name="DOE Joint Genome Institute"/>
            <person name="Mock T."/>
            <person name="Otillar R.P."/>
            <person name="Strauss J."/>
            <person name="Dupont C."/>
            <person name="Frickenhaus S."/>
            <person name="Maumus F."/>
            <person name="Mcmullan M."/>
            <person name="Sanges R."/>
            <person name="Schmutz J."/>
            <person name="Toseland A."/>
            <person name="Valas R."/>
            <person name="Veluchamy A."/>
            <person name="Ward B.J."/>
            <person name="Allen A."/>
            <person name="Barry K."/>
            <person name="Falciatore A."/>
            <person name="Ferrante M."/>
            <person name="Fortunato A.E."/>
            <person name="Gloeckner G."/>
            <person name="Gruber A."/>
            <person name="Hipkin R."/>
            <person name="Janech M."/>
            <person name="Kroth P."/>
            <person name="Leese F."/>
            <person name="Lindquist E."/>
            <person name="Lyon B.R."/>
            <person name="Martin J."/>
            <person name="Mayer C."/>
            <person name="Parker M."/>
            <person name="Quesneville H."/>
            <person name="Raymond J."/>
            <person name="Uhlig C."/>
            <person name="Valentin K.U."/>
            <person name="Worden A.Z."/>
            <person name="Armbrust E.V."/>
            <person name="Bowler C."/>
            <person name="Green B."/>
            <person name="Moulton V."/>
            <person name="Van Oosterhout C."/>
            <person name="Grigoriev I."/>
        </authorList>
    </citation>
    <scope>NUCLEOTIDE SEQUENCE [LARGE SCALE GENOMIC DNA]</scope>
    <source>
        <strain evidence="18 19">CCMP1102</strain>
    </source>
</reference>
<feature type="binding site" evidence="14">
    <location>
        <position position="396"/>
    </location>
    <ligand>
        <name>FAD</name>
        <dbReference type="ChEBI" id="CHEBI:57692"/>
    </ligand>
</feature>
<keyword evidence="19" id="KW-1185">Reference proteome</keyword>
<evidence type="ECO:0000256" key="12">
    <source>
        <dbReference type="ARBA" id="ARBA00034078"/>
    </source>
</evidence>
<dbReference type="CDD" id="cd00207">
    <property type="entry name" value="fer2"/>
    <property type="match status" value="1"/>
</dbReference>
<dbReference type="Pfam" id="PF02738">
    <property type="entry name" value="MoCoBD_1"/>
    <property type="match status" value="1"/>
</dbReference>
<feature type="binding site" evidence="14">
    <location>
        <position position="464"/>
    </location>
    <ligand>
        <name>FAD</name>
        <dbReference type="ChEBI" id="CHEBI:57692"/>
    </ligand>
</feature>
<evidence type="ECO:0000256" key="13">
    <source>
        <dbReference type="PIRSR" id="PIRSR000127-1"/>
    </source>
</evidence>
<dbReference type="GO" id="GO:0071949">
    <property type="term" value="F:FAD binding"/>
    <property type="evidence" value="ECO:0007669"/>
    <property type="project" value="InterPro"/>
</dbReference>
<evidence type="ECO:0000259" key="17">
    <source>
        <dbReference type="PROSITE" id="PS51387"/>
    </source>
</evidence>
<dbReference type="Pfam" id="PF01799">
    <property type="entry name" value="Fer2_2"/>
    <property type="match status" value="1"/>
</dbReference>
<keyword evidence="5 15" id="KW-0001">2Fe-2S</keyword>
<dbReference type="Gene3D" id="3.90.1170.50">
    <property type="entry name" value="Aldehyde oxidase/xanthine dehydrogenase, a/b hammerhead"/>
    <property type="match status" value="1"/>
</dbReference>
<dbReference type="SMART" id="SM01008">
    <property type="entry name" value="Ald_Xan_dh_C"/>
    <property type="match status" value="1"/>
</dbReference>
<dbReference type="SUPFAM" id="SSF54292">
    <property type="entry name" value="2Fe-2S ferredoxin-like"/>
    <property type="match status" value="1"/>
</dbReference>
<dbReference type="PROSITE" id="PS51085">
    <property type="entry name" value="2FE2S_FER_2"/>
    <property type="match status" value="1"/>
</dbReference>
<dbReference type="Gene3D" id="3.30.465.10">
    <property type="match status" value="1"/>
</dbReference>
<evidence type="ECO:0000256" key="9">
    <source>
        <dbReference type="ARBA" id="ARBA00023004"/>
    </source>
</evidence>
<evidence type="ECO:0000256" key="14">
    <source>
        <dbReference type="PIRSR" id="PIRSR000127-2"/>
    </source>
</evidence>
<dbReference type="Gene3D" id="1.10.150.120">
    <property type="entry name" value="[2Fe-2S]-binding domain"/>
    <property type="match status" value="1"/>
</dbReference>
<comment type="cofactor">
    <cofactor evidence="1 14">
        <name>FAD</name>
        <dbReference type="ChEBI" id="CHEBI:57692"/>
    </cofactor>
</comment>
<dbReference type="Gene3D" id="3.30.365.10">
    <property type="entry name" value="Aldehyde oxidase/xanthine dehydrogenase, molybdopterin binding domain"/>
    <property type="match status" value="4"/>
</dbReference>
<evidence type="ECO:0000256" key="4">
    <source>
        <dbReference type="ARBA" id="ARBA00022630"/>
    </source>
</evidence>
<sequence>MYVNGNRVPDDITEKARSNQTLLSFLRDGLNLKGSKLGCAEGGCGACTVMISKYDVESGELKHIAVNACLMPALAADGCHVTTIEGIGSVKDDNLHPIQKAMVEMHGSQCGFCTPGIVVAIYSLYANNCNTKAIEEHMDGNLCRCTGYRPIWDAARSLCDDAEELVRGPCGTSCRECPERDICEQDCNVEDKEKVTADEDEQKVIVTSSKDKMAMKKSLIASSPDWADHPKKLFPSDIIDASSADSLALKKPLMVVDNAEFHGAGTWFKPTTLVGLLKLLKEFGNPVGGGYKIVVGNTEVGIETRFKHSVYPRLIYPGDSVESIFQVSASTNKIVFGGCTPLSFIQHEAERLSKNDPIFTRTLMPIHDMLRWFASTQIRNVACLGGNLVTASPISDMNPMLASMGANLVLSKLGEDDRTIVSRTVLVSDFFLRYRTVDIQTSEFLERIEVPVLAKVFEYVKPFKQARRREDDISIVTSGMRIKLVPKDGKFIIEHAALAFGGMAPKTVMAVKTAKVLIGSEFNRETFAKASECLMEEMKLPEKVPGGQAAFRMTLTNSFLYKFFLSVVVELKDDVEGIEGNHSAFPDISLPLPSIPIVDEAELSGAKTFITPDSVGKPFTHQSGPLHCTGEATYIDDINAPSGTLHASLILARECGVIFDKFETERALKTPGVVGIYGSDTISLLKGENRQGDESVFLPIGETIGHIGQVLGIVVGESLESAEMGARAVAIKYGTSSNEKVPVSIEDAIASKSFYESTRYDLTRGDLSALQSLKELEDTTSDTKVGDLVKISGTFRSGAQEHFYLETMSTLAVPTEGDTNLTIFASTQAASHTQEYIASATGTPMSKVVVRTKRMGGGFGGKETRNCFVSASAAVAAKAISRPVLLTLPRDVDMLTTGHRHCFLSKYHASARMTEDGAKLESMQIDLYANGGWGVDLSGPIVSRACLHVDGVYNFPNIQVEGVACKTAQAPHTAFRGFGGPQGIAACEHVMDHLAVACKIPKESFRRYNMYDESNTTHFGMALSQSNRKWHVPSIWDRMTSELNLSQRRQDIDEFNAKNKWVKRGAALTPTKFGIAFGAHFMNQGGALVHLYTDGTVLVTHGGTEMGQGLHTKVCQVAAQAFGISVEQVYINDTSTDKVANQIATAASMSTDLYGMCTLDACRQILARLKPYREKCGSEASLKDLAHAAFFDRVDLSAHGFYAPDKSMCHFDVNKPKPDNYPDDKPENSWKGQPFNYFTQGVAYSEVEIDVLTGNHRTLRADVVVDVGSSINPAIDIGQIEGAFFQGMGWSTIEEIVYSDDDHTWCGKRSNLFTQGPGTYKIPAFNDQPEIFNVSLLEDAENPIAVHSSKAVGEPPFFLGTTVFYAIKDAVSSFRKKASGRESYFEFRMPGTSERIRMQCNDELGIKVKTAMLGGDEKAAGSYQPSGSY</sequence>
<dbReference type="InterPro" id="IPR036884">
    <property type="entry name" value="2Fe-2S-bd_dom_sf"/>
</dbReference>
<dbReference type="InterPro" id="IPR016169">
    <property type="entry name" value="FAD-bd_PCMH_sub2"/>
</dbReference>
<proteinExistence type="inferred from homology"/>
<feature type="binding site" evidence="14">
    <location>
        <position position="863"/>
    </location>
    <ligand>
        <name>substrate</name>
    </ligand>
</feature>
<dbReference type="KEGG" id="fcy:FRACYDRAFT_209625"/>
<dbReference type="SMART" id="SM01092">
    <property type="entry name" value="CO_deh_flav_C"/>
    <property type="match status" value="1"/>
</dbReference>
<dbReference type="InterPro" id="IPR016208">
    <property type="entry name" value="Ald_Oxase/xanthine_DH-like"/>
</dbReference>
<feature type="binding site" evidence="14">
    <location>
        <position position="445"/>
    </location>
    <ligand>
        <name>FAD</name>
        <dbReference type="ChEBI" id="CHEBI:57692"/>
    </ligand>
</feature>
<dbReference type="Pfam" id="PF00941">
    <property type="entry name" value="FAD_binding_5"/>
    <property type="match status" value="1"/>
</dbReference>
<keyword evidence="4" id="KW-0285">Flavoprotein</keyword>
<feature type="binding site" evidence="15">
    <location>
        <position position="44"/>
    </location>
    <ligand>
        <name>[2Fe-2S] cluster</name>
        <dbReference type="ChEBI" id="CHEBI:190135"/>
        <label>1</label>
    </ligand>
</feature>
<feature type="domain" description="FAD-binding PCMH-type" evidence="17">
    <location>
        <begin position="260"/>
        <end position="455"/>
    </location>
</feature>
<evidence type="ECO:0000256" key="7">
    <source>
        <dbReference type="ARBA" id="ARBA00022827"/>
    </source>
</evidence>
<feature type="binding site" evidence="14">
    <location>
        <begin position="293"/>
        <end position="300"/>
    </location>
    <ligand>
        <name>FAD</name>
        <dbReference type="ChEBI" id="CHEBI:57692"/>
    </ligand>
</feature>
<dbReference type="SUPFAM" id="SSF47741">
    <property type="entry name" value="CO dehydrogenase ISP C-domain like"/>
    <property type="match status" value="1"/>
</dbReference>
<feature type="binding site" evidence="15">
    <location>
        <position position="976"/>
    </location>
    <ligand>
        <name>Mo-molybdopterin</name>
        <dbReference type="ChEBI" id="CHEBI:71302"/>
    </ligand>
    <ligandPart>
        <name>Mo</name>
        <dbReference type="ChEBI" id="CHEBI:28685"/>
    </ligandPart>
</feature>
<dbReference type="GO" id="GO:0051537">
    <property type="term" value="F:2 iron, 2 sulfur cluster binding"/>
    <property type="evidence" value="ECO:0007669"/>
    <property type="project" value="UniProtKB-KW"/>
</dbReference>
<keyword evidence="3 15" id="KW-0500">Molybdenum</keyword>
<dbReference type="Pfam" id="PF03450">
    <property type="entry name" value="CO_deh_flav_C"/>
    <property type="match status" value="1"/>
</dbReference>
<feature type="binding site" evidence="15">
    <location>
        <position position="145"/>
    </location>
    <ligand>
        <name>[2Fe-2S] cluster</name>
        <dbReference type="ChEBI" id="CHEBI:190135"/>
        <label>2</label>
    </ligand>
</feature>
<dbReference type="InterPro" id="IPR036856">
    <property type="entry name" value="Ald_Oxase/Xan_DH_a/b_sf"/>
</dbReference>
<dbReference type="GO" id="GO:0016491">
    <property type="term" value="F:oxidoreductase activity"/>
    <property type="evidence" value="ECO:0007669"/>
    <property type="project" value="UniProtKB-KW"/>
</dbReference>
<dbReference type="InterPro" id="IPR037165">
    <property type="entry name" value="AldOxase/xan_DH_Mopterin-bd_sf"/>
</dbReference>
<feature type="binding site" evidence="15">
    <location>
        <position position="47"/>
    </location>
    <ligand>
        <name>[2Fe-2S] cluster</name>
        <dbReference type="ChEBI" id="CHEBI:190135"/>
        <label>1</label>
    </ligand>
</feature>